<dbReference type="Proteomes" id="UP000016930">
    <property type="component" value="Unassembled WGS sequence"/>
</dbReference>
<keyword evidence="3" id="KW-1185">Reference proteome</keyword>
<sequence length="365" mass="40419">MAQNKKTRRGGVKSTDAEPHDSKTMVRDDTPPIVPALSVTDSSGTLDVDGVGGGVEVMTSPGSKTDAACTGTPGPPRQNQCPRQTQWLDVATNSRRALPRESAKEVGAVEAVAQMASLTGAWLCTDLIEIAADDKDSGGANSKVPDNEKIPGKFNFSQELERRLYQMMKHIDEDGFTFGVSHLPPGCMWGKLSPEGKDIHWSLVDKTHKHKVTLWTVGELKHWTLDGSSVDKVSMGYMPLHPCDLEACEDLLKRFATDTQAQPNPSPLVWASRWLREKKGGPRVDFESVFDLRKPLRAGEELKTFHTDSLCQDDIVLVEVEIACWWTLKGWKCHYDLQALYFIYRPDNIDLPLPAKKAKMSGCCI</sequence>
<evidence type="ECO:0000313" key="2">
    <source>
        <dbReference type="EMBL" id="EMD34451.1"/>
    </source>
</evidence>
<name>M2R714_CERS8</name>
<feature type="compositionally biased region" description="Basic residues" evidence="1">
    <location>
        <begin position="1"/>
        <end position="11"/>
    </location>
</feature>
<reference evidence="2 3" key="1">
    <citation type="journal article" date="2012" name="Proc. Natl. Acad. Sci. U.S.A.">
        <title>Comparative genomics of Ceriporiopsis subvermispora and Phanerochaete chrysosporium provide insight into selective ligninolysis.</title>
        <authorList>
            <person name="Fernandez-Fueyo E."/>
            <person name="Ruiz-Duenas F.J."/>
            <person name="Ferreira P."/>
            <person name="Floudas D."/>
            <person name="Hibbett D.S."/>
            <person name="Canessa P."/>
            <person name="Larrondo L.F."/>
            <person name="James T.Y."/>
            <person name="Seelenfreund D."/>
            <person name="Lobos S."/>
            <person name="Polanco R."/>
            <person name="Tello M."/>
            <person name="Honda Y."/>
            <person name="Watanabe T."/>
            <person name="Watanabe T."/>
            <person name="Ryu J.S."/>
            <person name="Kubicek C.P."/>
            <person name="Schmoll M."/>
            <person name="Gaskell J."/>
            <person name="Hammel K.E."/>
            <person name="St John F.J."/>
            <person name="Vanden Wymelenberg A."/>
            <person name="Sabat G."/>
            <person name="Splinter BonDurant S."/>
            <person name="Syed K."/>
            <person name="Yadav J.S."/>
            <person name="Doddapaneni H."/>
            <person name="Subramanian V."/>
            <person name="Lavin J.L."/>
            <person name="Oguiza J.A."/>
            <person name="Perez G."/>
            <person name="Pisabarro A.G."/>
            <person name="Ramirez L."/>
            <person name="Santoyo F."/>
            <person name="Master E."/>
            <person name="Coutinho P.M."/>
            <person name="Henrissat B."/>
            <person name="Lombard V."/>
            <person name="Magnuson J.K."/>
            <person name="Kuees U."/>
            <person name="Hori C."/>
            <person name="Igarashi K."/>
            <person name="Samejima M."/>
            <person name="Held B.W."/>
            <person name="Barry K.W."/>
            <person name="LaButti K.M."/>
            <person name="Lapidus A."/>
            <person name="Lindquist E.A."/>
            <person name="Lucas S.M."/>
            <person name="Riley R."/>
            <person name="Salamov A.A."/>
            <person name="Hoffmeister D."/>
            <person name="Schwenk D."/>
            <person name="Hadar Y."/>
            <person name="Yarden O."/>
            <person name="de Vries R.P."/>
            <person name="Wiebenga A."/>
            <person name="Stenlid J."/>
            <person name="Eastwood D."/>
            <person name="Grigoriev I.V."/>
            <person name="Berka R.M."/>
            <person name="Blanchette R.A."/>
            <person name="Kersten P."/>
            <person name="Martinez A.T."/>
            <person name="Vicuna R."/>
            <person name="Cullen D."/>
        </authorList>
    </citation>
    <scope>NUCLEOTIDE SEQUENCE [LARGE SCALE GENOMIC DNA]</scope>
    <source>
        <strain evidence="2 3">B</strain>
    </source>
</reference>
<feature type="compositionally biased region" description="Basic and acidic residues" evidence="1">
    <location>
        <begin position="15"/>
        <end position="30"/>
    </location>
</feature>
<dbReference type="AlphaFoldDB" id="M2R714"/>
<gene>
    <name evidence="2" type="ORF">CERSUDRAFT_75986</name>
</gene>
<dbReference type="HOGENOM" id="CLU_758618_0_0_1"/>
<proteinExistence type="predicted"/>
<organism evidence="2 3">
    <name type="scientific">Ceriporiopsis subvermispora (strain B)</name>
    <name type="common">White-rot fungus</name>
    <name type="synonym">Gelatoporia subvermispora</name>
    <dbReference type="NCBI Taxonomy" id="914234"/>
    <lineage>
        <taxon>Eukaryota</taxon>
        <taxon>Fungi</taxon>
        <taxon>Dikarya</taxon>
        <taxon>Basidiomycota</taxon>
        <taxon>Agaricomycotina</taxon>
        <taxon>Agaricomycetes</taxon>
        <taxon>Polyporales</taxon>
        <taxon>Gelatoporiaceae</taxon>
        <taxon>Gelatoporia</taxon>
    </lineage>
</organism>
<dbReference type="EMBL" id="KB445803">
    <property type="protein sequence ID" value="EMD34451.1"/>
    <property type="molecule type" value="Genomic_DNA"/>
</dbReference>
<protein>
    <submittedName>
        <fullName evidence="2">Uncharacterized protein</fullName>
    </submittedName>
</protein>
<feature type="region of interest" description="Disordered" evidence="1">
    <location>
        <begin position="1"/>
        <end position="82"/>
    </location>
</feature>
<accession>M2R714</accession>
<evidence type="ECO:0000256" key="1">
    <source>
        <dbReference type="SAM" id="MobiDB-lite"/>
    </source>
</evidence>
<evidence type="ECO:0000313" key="3">
    <source>
        <dbReference type="Proteomes" id="UP000016930"/>
    </source>
</evidence>